<evidence type="ECO:0000313" key="3">
    <source>
        <dbReference type="Proteomes" id="UP000018542"/>
    </source>
</evidence>
<proteinExistence type="predicted"/>
<feature type="region of interest" description="Disordered" evidence="1">
    <location>
        <begin position="30"/>
        <end position="56"/>
    </location>
</feature>
<protein>
    <submittedName>
        <fullName evidence="2">Uncharacterized protein</fullName>
    </submittedName>
</protein>
<dbReference type="HOGENOM" id="CLU_1893363_0_0_5"/>
<dbReference type="AlphaFoldDB" id="V5SIQ7"/>
<organism evidence="2 3">
    <name type="scientific">Hyphomicrobium nitrativorans NL23</name>
    <dbReference type="NCBI Taxonomy" id="1029756"/>
    <lineage>
        <taxon>Bacteria</taxon>
        <taxon>Pseudomonadati</taxon>
        <taxon>Pseudomonadota</taxon>
        <taxon>Alphaproteobacteria</taxon>
        <taxon>Hyphomicrobiales</taxon>
        <taxon>Hyphomicrobiaceae</taxon>
        <taxon>Hyphomicrobium</taxon>
    </lineage>
</organism>
<reference evidence="2 3" key="1">
    <citation type="journal article" date="2014" name="Genome Announc.">
        <title>Complete Genome Sequence of Hyphomicrobium nitrativorans Strain NL23, a Denitrifying Bacterium Isolated from Biofilm of a Methanol-Fed Denitrification System Treating Seawater at the Montreal Biodome.</title>
        <authorList>
            <person name="Martineau C."/>
            <person name="Villeneuve C."/>
            <person name="Mauffrey F."/>
            <person name="Villemur R."/>
        </authorList>
    </citation>
    <scope>NUCLEOTIDE SEQUENCE [LARGE SCALE GENOMIC DNA]</scope>
    <source>
        <strain evidence="2">NL23</strain>
    </source>
</reference>
<evidence type="ECO:0000313" key="2">
    <source>
        <dbReference type="EMBL" id="AHB49809.1"/>
    </source>
</evidence>
<dbReference type="PATRIC" id="fig|1029756.8.peg.210"/>
<accession>V5SIQ7</accession>
<sequence>MVAVVFATGSLSGALACDDTVAIRDHAAHDHATHDHGRHGPDSAGKASLQEDRASASEAVAELLGGEPSGSFGLLDCDGCPHMHAHCCASMAIPAGDYGLKRVYAASMRMLEASAPLPLGQHFYPLLRPPSASV</sequence>
<feature type="compositionally biased region" description="Basic and acidic residues" evidence="1">
    <location>
        <begin position="30"/>
        <end position="41"/>
    </location>
</feature>
<dbReference type="EMBL" id="CP006912">
    <property type="protein sequence ID" value="AHB49809.1"/>
    <property type="molecule type" value="Genomic_DNA"/>
</dbReference>
<dbReference type="Proteomes" id="UP000018542">
    <property type="component" value="Chromosome"/>
</dbReference>
<gene>
    <name evidence="2" type="ORF">W911_00975</name>
</gene>
<dbReference type="KEGG" id="hni:W911_00975"/>
<name>V5SIQ7_9HYPH</name>
<evidence type="ECO:0000256" key="1">
    <source>
        <dbReference type="SAM" id="MobiDB-lite"/>
    </source>
</evidence>
<keyword evidence="3" id="KW-1185">Reference proteome</keyword>